<feature type="domain" description="Thioesterase" evidence="3">
    <location>
        <begin position="45"/>
        <end position="121"/>
    </location>
</feature>
<dbReference type="Proteomes" id="UP000680020">
    <property type="component" value="Unassembled WGS sequence"/>
</dbReference>
<dbReference type="SUPFAM" id="SSF54637">
    <property type="entry name" value="Thioesterase/thiol ester dehydrase-isomerase"/>
    <property type="match status" value="1"/>
</dbReference>
<sequence>MLSTEQMNAHTRNTLVGHLGIDFTVSEDGYVEATMPVDERTIQSYGYLHGGATIALAETVAGVGTFSIALPDKSCVGMQISASHISSARTGETVVAKGQIVHRGKSTHVWDVNVYAVDDNRLISTIRVTNAIVKNRNPSIFAE</sequence>
<dbReference type="InterPro" id="IPR006683">
    <property type="entry name" value="Thioestr_dom"/>
</dbReference>
<comment type="similarity">
    <text evidence="1">Belongs to the thioesterase PaaI family.</text>
</comment>
<name>A0AB35BW04_9GAMM</name>
<accession>A0AB35BW04</accession>
<dbReference type="Pfam" id="PF03061">
    <property type="entry name" value="4HBT"/>
    <property type="match status" value="1"/>
</dbReference>
<protein>
    <submittedName>
        <fullName evidence="4">PaaI family thioesterase</fullName>
    </submittedName>
</protein>
<gene>
    <name evidence="4" type="ORF">J7561_02035</name>
</gene>
<dbReference type="InterPro" id="IPR029069">
    <property type="entry name" value="HotDog_dom_sf"/>
</dbReference>
<evidence type="ECO:0000256" key="2">
    <source>
        <dbReference type="ARBA" id="ARBA00022801"/>
    </source>
</evidence>
<dbReference type="PANTHER" id="PTHR43240:SF5">
    <property type="entry name" value="1,4-DIHYDROXY-2-NAPHTHOYL-COA THIOESTERASE 1"/>
    <property type="match status" value="1"/>
</dbReference>
<evidence type="ECO:0000259" key="3">
    <source>
        <dbReference type="Pfam" id="PF03061"/>
    </source>
</evidence>
<dbReference type="CDD" id="cd03443">
    <property type="entry name" value="PaaI_thioesterase"/>
    <property type="match status" value="1"/>
</dbReference>
<keyword evidence="2" id="KW-0378">Hydrolase</keyword>
<evidence type="ECO:0000256" key="1">
    <source>
        <dbReference type="ARBA" id="ARBA00008324"/>
    </source>
</evidence>
<evidence type="ECO:0000313" key="5">
    <source>
        <dbReference type="Proteomes" id="UP000680020"/>
    </source>
</evidence>
<dbReference type="Gene3D" id="3.10.129.10">
    <property type="entry name" value="Hotdog Thioesterase"/>
    <property type="match status" value="1"/>
</dbReference>
<dbReference type="InterPro" id="IPR003736">
    <property type="entry name" value="PAAI_dom"/>
</dbReference>
<comment type="caution">
    <text evidence="4">The sequence shown here is derived from an EMBL/GenBank/DDBJ whole genome shotgun (WGS) entry which is preliminary data.</text>
</comment>
<dbReference type="AlphaFoldDB" id="A0AB35BW04"/>
<reference evidence="4" key="1">
    <citation type="submission" date="2021-03" db="EMBL/GenBank/DDBJ databases">
        <title>Identification and antibiotic profiling of Wohlfahrtiimonas chitiniclastica, an underestimated human pathogen.</title>
        <authorList>
            <person name="Kopf A."/>
            <person name="Bunk B."/>
            <person name="Coldewey S."/>
            <person name="Gunzer F."/>
            <person name="Riedel T."/>
            <person name="Schroettner P."/>
        </authorList>
    </citation>
    <scope>NUCLEOTIDE SEQUENCE</scope>
    <source>
        <strain evidence="4">DSM 100917</strain>
    </source>
</reference>
<evidence type="ECO:0000313" key="4">
    <source>
        <dbReference type="EMBL" id="MBS7823982.1"/>
    </source>
</evidence>
<dbReference type="PANTHER" id="PTHR43240">
    <property type="entry name" value="1,4-DIHYDROXY-2-NAPHTHOYL-COA THIOESTERASE 1"/>
    <property type="match status" value="1"/>
</dbReference>
<dbReference type="EMBL" id="JAGIBU010000001">
    <property type="protein sequence ID" value="MBS7823982.1"/>
    <property type="molecule type" value="Genomic_DNA"/>
</dbReference>
<dbReference type="RefSeq" id="WP_094491092.1">
    <property type="nucleotide sequence ID" value="NZ_JAGIBR010000001.1"/>
</dbReference>
<dbReference type="GO" id="GO:0005829">
    <property type="term" value="C:cytosol"/>
    <property type="evidence" value="ECO:0007669"/>
    <property type="project" value="TreeGrafter"/>
</dbReference>
<dbReference type="NCBIfam" id="TIGR00369">
    <property type="entry name" value="unchar_dom_1"/>
    <property type="match status" value="1"/>
</dbReference>
<proteinExistence type="inferred from homology"/>
<organism evidence="4 5">
    <name type="scientific">Wohlfahrtiimonas chitiniclastica</name>
    <dbReference type="NCBI Taxonomy" id="400946"/>
    <lineage>
        <taxon>Bacteria</taxon>
        <taxon>Pseudomonadati</taxon>
        <taxon>Pseudomonadota</taxon>
        <taxon>Gammaproteobacteria</taxon>
        <taxon>Cardiobacteriales</taxon>
        <taxon>Ignatzschineriaceae</taxon>
        <taxon>Wohlfahrtiimonas</taxon>
    </lineage>
</organism>
<dbReference type="GO" id="GO:0061522">
    <property type="term" value="F:1,4-dihydroxy-2-naphthoyl-CoA thioesterase activity"/>
    <property type="evidence" value="ECO:0007669"/>
    <property type="project" value="TreeGrafter"/>
</dbReference>